<comment type="function">
    <text evidence="2">Acts as component of the GARP complex that is involved in retrograde transport from early and late endosomes to the trans-Golgi network (TGN).</text>
</comment>
<name>U1HVD1_ENDPU</name>
<dbReference type="PANTHER" id="PTHR15954">
    <property type="entry name" value="VACUOLAR PROTEIN SORTING-ASSOCIATED PROTEIN 51 HOMOLOG"/>
    <property type="match status" value="1"/>
</dbReference>
<feature type="compositionally biased region" description="Low complexity" evidence="3">
    <location>
        <begin position="406"/>
        <end position="424"/>
    </location>
</feature>
<evidence type="ECO:0000256" key="2">
    <source>
        <dbReference type="RuleBase" id="RU368010"/>
    </source>
</evidence>
<feature type="signal peptide" evidence="4">
    <location>
        <begin position="1"/>
        <end position="20"/>
    </location>
</feature>
<keyword evidence="7" id="KW-1185">Reference proteome</keyword>
<feature type="region of interest" description="Disordered" evidence="3">
    <location>
        <begin position="394"/>
        <end position="447"/>
    </location>
</feature>
<dbReference type="AlphaFoldDB" id="U1HVD1"/>
<dbReference type="SUPFAM" id="SSF53474">
    <property type="entry name" value="alpha/beta-Hydrolases"/>
    <property type="match status" value="1"/>
</dbReference>
<comment type="subcellular location">
    <subcellularLocation>
        <location evidence="2">Golgi apparatus</location>
        <location evidence="2">trans-Golgi network</location>
    </subcellularLocation>
</comment>
<dbReference type="InterPro" id="IPR029058">
    <property type="entry name" value="AB_hydrolase_fold"/>
</dbReference>
<dbReference type="GeneID" id="19238194"/>
<dbReference type="Pfam" id="PF08700">
    <property type="entry name" value="VPS51_Exo84_N"/>
    <property type="match status" value="1"/>
</dbReference>
<evidence type="ECO:0000313" key="7">
    <source>
        <dbReference type="Proteomes" id="UP000019373"/>
    </source>
</evidence>
<sequence>MGHQLLFLVLVVTYAATAATQTPPHASSSNPTVSMGEGFRSPTVSYSSGRDAICVAGLIPVPVVATNIRQLLSAPTDQPSTTEFIQELLQAGSTLVQRSNGGSFTVADTFRISARLCYPSNLTSAAKVQTIQLLTHGVGLDQSYWDIAPGFSYVDASARAGYATLSYDRLGVGQSDHPDPVQVVQAFTDVEIEHGLVQILRMGGLAKKAFRNVLGVGHSFGSIVKIGTTAKYPEDFDAVILTGFANALQNLPYTILANNPSLARLNHPARFGTLPNGYLVHATPTAIQLPFFRYPFFDQRVFDSQVSRKQTYAVGQLLTLPAILGPSRFYTNPLFVLIGRNDFPFCLGDCTIPNDLAAAVQPALYPAADVARSGSFIVENYILFQVLMATISTPRTQSPTPQRVQSPTITFSPSSTPSSSVRPSVDIPRLDTRSTSPAPANASQRRNRAALRDYYNLKSRAPPPQQNLSRAASITSATSNGTASTLAALEDYPLSPTFRSQLDEENFDAETYVQELLKSSNLRTVLKAEGSLVSEIKNLDGERKALVYDNYSKLITATQTIGTMRRSMDEAGGGSLQTTSMLGPAVDAVAKSVAELSRGIGGRDVSQERERKAAVREERSKRETVRWVLGTPARLRASLEVGDRGAAEADWKEVQGLLGKWKDVRGSAELKAACEEVMSPTLPDGDSAG</sequence>
<dbReference type="GO" id="GO:0048193">
    <property type="term" value="P:Golgi vesicle transport"/>
    <property type="evidence" value="ECO:0007669"/>
    <property type="project" value="TreeGrafter"/>
</dbReference>
<proteinExistence type="inferred from homology"/>
<evidence type="ECO:0000256" key="4">
    <source>
        <dbReference type="SAM" id="SignalP"/>
    </source>
</evidence>
<feature type="compositionally biased region" description="Polar residues" evidence="3">
    <location>
        <begin position="433"/>
        <end position="444"/>
    </location>
</feature>
<evidence type="ECO:0000256" key="3">
    <source>
        <dbReference type="SAM" id="MobiDB-lite"/>
    </source>
</evidence>
<dbReference type="GO" id="GO:0006869">
    <property type="term" value="P:lipid transport"/>
    <property type="evidence" value="ECO:0007669"/>
    <property type="project" value="UniProtKB-UniRule"/>
</dbReference>
<dbReference type="GO" id="GO:0007030">
    <property type="term" value="P:Golgi organization"/>
    <property type="evidence" value="ECO:0007669"/>
    <property type="project" value="UniProtKB-UniRule"/>
</dbReference>
<dbReference type="OrthoDB" id="190201at2759"/>
<dbReference type="eggNOG" id="KOG2346">
    <property type="taxonomic scope" value="Eukaryota"/>
</dbReference>
<keyword evidence="2" id="KW-0445">Lipid transport</keyword>
<organism evidence="6 7">
    <name type="scientific">Endocarpon pusillum (strain Z07020 / HMAS-L-300199)</name>
    <name type="common">Lichen-forming fungus</name>
    <dbReference type="NCBI Taxonomy" id="1263415"/>
    <lineage>
        <taxon>Eukaryota</taxon>
        <taxon>Fungi</taxon>
        <taxon>Dikarya</taxon>
        <taxon>Ascomycota</taxon>
        <taxon>Pezizomycotina</taxon>
        <taxon>Eurotiomycetes</taxon>
        <taxon>Chaetothyriomycetidae</taxon>
        <taxon>Verrucariales</taxon>
        <taxon>Verrucariaceae</taxon>
        <taxon>Endocarpon</taxon>
    </lineage>
</organism>
<comment type="subunit">
    <text evidence="2">Component of the Golgi-associated retrograde protein (GARP) complex.</text>
</comment>
<evidence type="ECO:0000313" key="6">
    <source>
        <dbReference type="EMBL" id="ERF73314.1"/>
    </source>
</evidence>
<evidence type="ECO:0000256" key="1">
    <source>
        <dbReference type="ARBA" id="ARBA00006080"/>
    </source>
</evidence>
<dbReference type="Pfam" id="PF12697">
    <property type="entry name" value="Abhydrolase_6"/>
    <property type="match status" value="1"/>
</dbReference>
<dbReference type="EMBL" id="KE720961">
    <property type="protein sequence ID" value="ERF73314.1"/>
    <property type="molecule type" value="Genomic_DNA"/>
</dbReference>
<dbReference type="InterPro" id="IPR014812">
    <property type="entry name" value="Vps51"/>
</dbReference>
<evidence type="ECO:0000259" key="5">
    <source>
        <dbReference type="Pfam" id="PF12697"/>
    </source>
</evidence>
<dbReference type="PANTHER" id="PTHR15954:SF4">
    <property type="entry name" value="VACUOLAR PROTEIN SORTING-ASSOCIATED PROTEIN 51 HOMOLOG"/>
    <property type="match status" value="1"/>
</dbReference>
<dbReference type="InterPro" id="IPR000073">
    <property type="entry name" value="AB_hydrolase_1"/>
</dbReference>
<protein>
    <recommendedName>
        <fullName evidence="2">Vacuolar protein sorting-associated protein 51 homolog</fullName>
    </recommendedName>
</protein>
<dbReference type="RefSeq" id="XP_007801087.1">
    <property type="nucleotide sequence ID" value="XM_007802896.1"/>
</dbReference>
<dbReference type="GO" id="GO:0015031">
    <property type="term" value="P:protein transport"/>
    <property type="evidence" value="ECO:0007669"/>
    <property type="project" value="UniProtKB-UniRule"/>
</dbReference>
<dbReference type="GO" id="GO:0042147">
    <property type="term" value="P:retrograde transport, endosome to Golgi"/>
    <property type="evidence" value="ECO:0007669"/>
    <property type="project" value="UniProtKB-UniRule"/>
</dbReference>
<dbReference type="GO" id="GO:0016020">
    <property type="term" value="C:membrane"/>
    <property type="evidence" value="ECO:0007669"/>
    <property type="project" value="TreeGrafter"/>
</dbReference>
<accession>U1HVD1</accession>
<dbReference type="Proteomes" id="UP000019373">
    <property type="component" value="Unassembled WGS sequence"/>
</dbReference>
<feature type="domain" description="AB hydrolase-1" evidence="5">
    <location>
        <begin position="133"/>
        <end position="353"/>
    </location>
</feature>
<reference evidence="7" key="1">
    <citation type="journal article" date="2014" name="BMC Genomics">
        <title>Genome characteristics reveal the impact of lichenization on lichen-forming fungus Endocarpon pusillum Hedwig (Verrucariales, Ascomycota).</title>
        <authorList>
            <person name="Wang Y.-Y."/>
            <person name="Liu B."/>
            <person name="Zhang X.-Y."/>
            <person name="Zhou Q.-M."/>
            <person name="Zhang T."/>
            <person name="Li H."/>
            <person name="Yu Y.-F."/>
            <person name="Zhang X.-L."/>
            <person name="Hao X.-Y."/>
            <person name="Wang M."/>
            <person name="Wang L."/>
            <person name="Wei J.-C."/>
        </authorList>
    </citation>
    <scope>NUCLEOTIDE SEQUENCE [LARGE SCALE GENOMIC DNA]</scope>
    <source>
        <strain evidence="7">Z07020 / HMAS-L-300199</strain>
    </source>
</reference>
<keyword evidence="2" id="KW-0813">Transport</keyword>
<keyword evidence="2" id="KW-0653">Protein transport</keyword>
<dbReference type="GO" id="GO:0032456">
    <property type="term" value="P:endocytic recycling"/>
    <property type="evidence" value="ECO:0007669"/>
    <property type="project" value="TreeGrafter"/>
</dbReference>
<keyword evidence="4" id="KW-0732">Signal</keyword>
<dbReference type="GO" id="GO:1990745">
    <property type="term" value="C:EARP complex"/>
    <property type="evidence" value="ECO:0007669"/>
    <property type="project" value="TreeGrafter"/>
</dbReference>
<dbReference type="HOGENOM" id="CLU_399565_0_0_1"/>
<comment type="similarity">
    <text evidence="1 2">Belongs to the VPS51 family.</text>
</comment>
<keyword evidence="2" id="KW-0333">Golgi apparatus</keyword>
<feature type="chain" id="PRO_5004612915" description="Vacuolar protein sorting-associated protein 51 homolog" evidence="4">
    <location>
        <begin position="21"/>
        <end position="689"/>
    </location>
</feature>
<feature type="compositionally biased region" description="Polar residues" evidence="3">
    <location>
        <begin position="394"/>
        <end position="405"/>
    </location>
</feature>
<dbReference type="GO" id="GO:0005829">
    <property type="term" value="C:cytosol"/>
    <property type="evidence" value="ECO:0007669"/>
    <property type="project" value="GOC"/>
</dbReference>
<dbReference type="Gene3D" id="3.40.50.1820">
    <property type="entry name" value="alpha/beta hydrolase"/>
    <property type="match status" value="1"/>
</dbReference>
<gene>
    <name evidence="6" type="ORF">EPUS_03147</name>
</gene>
<dbReference type="GO" id="GO:0000938">
    <property type="term" value="C:GARP complex"/>
    <property type="evidence" value="ECO:0007669"/>
    <property type="project" value="UniProtKB-UniRule"/>
</dbReference>